<dbReference type="WBParaSite" id="MCU_010761-RA">
    <property type="protein sequence ID" value="MCU_010761-RA"/>
    <property type="gene ID" value="MCU_010761"/>
</dbReference>
<reference evidence="1" key="1">
    <citation type="submission" date="2019-11" db="UniProtKB">
        <authorList>
            <consortium name="WormBaseParasite"/>
        </authorList>
    </citation>
    <scope>IDENTIFICATION</scope>
</reference>
<name>A0A5K3FUR1_MESCO</name>
<proteinExistence type="predicted"/>
<sequence>MTYRGEDILTIGVSIPASYPDEPSLIILANGAEAFPAGDVTSIHAQELEMEVNCFWRELPREDGQTAASDEEGDSEKGRTFEEVFAKGVGIQPENLLTCQLARIASCLPIFLDSGDNTDGQIKKFCPQGLRLVSLPLSLLPIFFTKLATIFLFEIFPVKTALTYRNSSFELSSAKIWCYCTARISS</sequence>
<evidence type="ECO:0000313" key="1">
    <source>
        <dbReference type="WBParaSite" id="MCU_010761-RA"/>
    </source>
</evidence>
<accession>A0A5K3FUR1</accession>
<protein>
    <submittedName>
        <fullName evidence="1">RWD domain-containing protein</fullName>
    </submittedName>
</protein>
<dbReference type="AlphaFoldDB" id="A0A5K3FUR1"/>
<organism evidence="1">
    <name type="scientific">Mesocestoides corti</name>
    <name type="common">Flatworm</name>
    <dbReference type="NCBI Taxonomy" id="53468"/>
    <lineage>
        <taxon>Eukaryota</taxon>
        <taxon>Metazoa</taxon>
        <taxon>Spiralia</taxon>
        <taxon>Lophotrochozoa</taxon>
        <taxon>Platyhelminthes</taxon>
        <taxon>Cestoda</taxon>
        <taxon>Eucestoda</taxon>
        <taxon>Cyclophyllidea</taxon>
        <taxon>Mesocestoididae</taxon>
        <taxon>Mesocestoides</taxon>
    </lineage>
</organism>